<evidence type="ECO:0000256" key="1">
    <source>
        <dbReference type="SAM" id="MobiDB-lite"/>
    </source>
</evidence>
<dbReference type="RefSeq" id="WP_169384275.1">
    <property type="nucleotide sequence ID" value="NZ_JAAXLA010000065.1"/>
</dbReference>
<evidence type="ECO:0000313" key="3">
    <source>
        <dbReference type="Proteomes" id="UP000820669"/>
    </source>
</evidence>
<feature type="compositionally biased region" description="Basic and acidic residues" evidence="1">
    <location>
        <begin position="337"/>
        <end position="348"/>
    </location>
</feature>
<name>A0ABX1SIN1_9PSEU</name>
<dbReference type="EMBL" id="JAAXLA010000065">
    <property type="protein sequence ID" value="NMI00815.1"/>
    <property type="molecule type" value="Genomic_DNA"/>
</dbReference>
<feature type="compositionally biased region" description="Basic and acidic residues" evidence="1">
    <location>
        <begin position="282"/>
        <end position="292"/>
    </location>
</feature>
<gene>
    <name evidence="2" type="ORF">HF526_26420</name>
</gene>
<evidence type="ECO:0000313" key="2">
    <source>
        <dbReference type="EMBL" id="NMI00815.1"/>
    </source>
</evidence>
<feature type="compositionally biased region" description="Low complexity" evidence="1">
    <location>
        <begin position="499"/>
        <end position="530"/>
    </location>
</feature>
<feature type="compositionally biased region" description="Low complexity" evidence="1">
    <location>
        <begin position="692"/>
        <end position="709"/>
    </location>
</feature>
<feature type="compositionally biased region" description="Low complexity" evidence="1">
    <location>
        <begin position="233"/>
        <end position="251"/>
    </location>
</feature>
<feature type="region of interest" description="Disordered" evidence="1">
    <location>
        <begin position="201"/>
        <end position="723"/>
    </location>
</feature>
<proteinExistence type="predicted"/>
<feature type="compositionally biased region" description="Basic and acidic residues" evidence="1">
    <location>
        <begin position="540"/>
        <end position="555"/>
    </location>
</feature>
<accession>A0ABX1SIN1</accession>
<feature type="compositionally biased region" description="Pro residues" evidence="1">
    <location>
        <begin position="377"/>
        <end position="397"/>
    </location>
</feature>
<feature type="compositionally biased region" description="Basic and acidic residues" evidence="1">
    <location>
        <begin position="668"/>
        <end position="684"/>
    </location>
</feature>
<protein>
    <recommendedName>
        <fullName evidence="4">Basic proline-rich protein</fullName>
    </recommendedName>
</protein>
<evidence type="ECO:0008006" key="4">
    <source>
        <dbReference type="Google" id="ProtNLM"/>
    </source>
</evidence>
<feature type="compositionally biased region" description="Acidic residues" evidence="1">
    <location>
        <begin position="473"/>
        <end position="482"/>
    </location>
</feature>
<feature type="compositionally biased region" description="Low complexity" evidence="1">
    <location>
        <begin position="425"/>
        <end position="443"/>
    </location>
</feature>
<comment type="caution">
    <text evidence="2">The sequence shown here is derived from an EMBL/GenBank/DDBJ whole genome shotgun (WGS) entry which is preliminary data.</text>
</comment>
<reference evidence="2 3" key="1">
    <citation type="submission" date="2020-04" db="EMBL/GenBank/DDBJ databases">
        <authorList>
            <person name="Klaysubun C."/>
            <person name="Duangmal K."/>
            <person name="Lipun K."/>
        </authorList>
    </citation>
    <scope>NUCLEOTIDE SEQUENCE [LARGE SCALE GENOMIC DNA]</scope>
    <source>
        <strain evidence="2 3">K10HN5</strain>
    </source>
</reference>
<dbReference type="Proteomes" id="UP000820669">
    <property type="component" value="Unassembled WGS sequence"/>
</dbReference>
<feature type="compositionally biased region" description="Basic and acidic residues" evidence="1">
    <location>
        <begin position="571"/>
        <end position="585"/>
    </location>
</feature>
<feature type="compositionally biased region" description="Low complexity" evidence="1">
    <location>
        <begin position="635"/>
        <end position="650"/>
    </location>
</feature>
<organism evidence="2 3">
    <name type="scientific">Pseudonocardia acidicola</name>
    <dbReference type="NCBI Taxonomy" id="2724939"/>
    <lineage>
        <taxon>Bacteria</taxon>
        <taxon>Bacillati</taxon>
        <taxon>Actinomycetota</taxon>
        <taxon>Actinomycetes</taxon>
        <taxon>Pseudonocardiales</taxon>
        <taxon>Pseudonocardiaceae</taxon>
        <taxon>Pseudonocardia</taxon>
    </lineage>
</organism>
<keyword evidence="3" id="KW-1185">Reference proteome</keyword>
<sequence>MTEPGAQALTTHELLLALAGRVDDDLLATSRELAAIGEDGQALELLTATLIADRTPLPPEVRRAVVTAGRTLRIGLDAEQSLPRPARENGTAHRFQADAERPGGSARINEVLTGPAARQLGDCRIWLTWRITPAGSAPGPVPHPVVLVEIGSGGPDTGIESHTTADVLAYQLAATLDRAGARASVEAFVAGSTLPDYHAEALRSARPVPTTPANVPRATERARRGEPTQADRGLGAAPPAPADGLAALLGYPDDDRPARINGSAGSVADRAGLGRSGAVRPGTDRPAGDRADAQQPDVARPWADQRGTGPTDAEQPAADRARSGRRSRNGYAANGLAHRETAPERTVERSGATPRPAPQPIRPADVPPLGIVRSLDTPPPRPAVPLRPAPSPSPPVRPTSDDAAPAAAEQPDEDVSAVSETTRFAARPPAAAPAEDPSPTARPAEPPAPDRDSTPAAADGSRPTPSPRPAAETADDENEDESHTDPPVLAEMNDPLSGPLRQPLLDPLLDPTLGTTNVPSVSPVPSAPSVLTPLPQPSLEADRAAADERGRRWADEWASGAWAMPSALPGEGRDAADEEPADHRPPRPAPPAEPRAPWTGRRRARHRSDPDTEQDLDATAVTPAVDEPADESEPAAEAAAGPAADSPGESTAEGDGPGPDAMAALSSTERELLRQLHAELAARERRPRSARRAGTTNGSNGTANGSANGVTPPRRIGPPDLAG</sequence>